<evidence type="ECO:0000256" key="3">
    <source>
        <dbReference type="ARBA" id="ARBA00006958"/>
    </source>
</evidence>
<comment type="subcellular location">
    <subcellularLocation>
        <location evidence="2">Nucleus</location>
    </subcellularLocation>
</comment>
<accession>A0ABQ0L0T4</accession>
<keyword evidence="7" id="KW-0539">Nucleus</keyword>
<organism evidence="10 11">
    <name type="scientific">Mycena chlorophos</name>
    <name type="common">Agaric fungus</name>
    <name type="synonym">Agaricus chlorophos</name>
    <dbReference type="NCBI Taxonomy" id="658473"/>
    <lineage>
        <taxon>Eukaryota</taxon>
        <taxon>Fungi</taxon>
        <taxon>Dikarya</taxon>
        <taxon>Basidiomycota</taxon>
        <taxon>Agaricomycotina</taxon>
        <taxon>Agaricomycetes</taxon>
        <taxon>Agaricomycetidae</taxon>
        <taxon>Agaricales</taxon>
        <taxon>Marasmiineae</taxon>
        <taxon>Mycenaceae</taxon>
        <taxon>Mycena</taxon>
    </lineage>
</organism>
<evidence type="ECO:0000259" key="9">
    <source>
        <dbReference type="Pfam" id="PF13359"/>
    </source>
</evidence>
<proteinExistence type="inferred from homology"/>
<evidence type="ECO:0000256" key="1">
    <source>
        <dbReference type="ARBA" id="ARBA00001968"/>
    </source>
</evidence>
<name>A0ABQ0L0T4_MYCCL</name>
<dbReference type="InterPro" id="IPR027806">
    <property type="entry name" value="HARBI1_dom"/>
</dbReference>
<evidence type="ECO:0000256" key="2">
    <source>
        <dbReference type="ARBA" id="ARBA00004123"/>
    </source>
</evidence>
<dbReference type="EMBL" id="DF840190">
    <property type="protein sequence ID" value="GAT44780.1"/>
    <property type="molecule type" value="Genomic_DNA"/>
</dbReference>
<comment type="cofactor">
    <cofactor evidence="1">
        <name>a divalent metal cation</name>
        <dbReference type="ChEBI" id="CHEBI:60240"/>
    </cofactor>
</comment>
<evidence type="ECO:0000256" key="7">
    <source>
        <dbReference type="ARBA" id="ARBA00023242"/>
    </source>
</evidence>
<evidence type="ECO:0000256" key="8">
    <source>
        <dbReference type="SAM" id="MobiDB-lite"/>
    </source>
</evidence>
<feature type="domain" description="DDE Tnp4" evidence="9">
    <location>
        <begin position="46"/>
        <end position="221"/>
    </location>
</feature>
<evidence type="ECO:0000256" key="5">
    <source>
        <dbReference type="ARBA" id="ARBA00022723"/>
    </source>
</evidence>
<dbReference type="InterPro" id="IPR045249">
    <property type="entry name" value="HARBI1-like"/>
</dbReference>
<feature type="region of interest" description="Disordered" evidence="8">
    <location>
        <begin position="297"/>
        <end position="323"/>
    </location>
</feature>
<dbReference type="Proteomes" id="UP000815677">
    <property type="component" value="Unassembled WGS sequence"/>
</dbReference>
<dbReference type="PANTHER" id="PTHR22930">
    <property type="match status" value="1"/>
</dbReference>
<dbReference type="PANTHER" id="PTHR22930:SF259">
    <property type="entry name" value="OS08G0106900 PROTEIN"/>
    <property type="match status" value="1"/>
</dbReference>
<keyword evidence="4" id="KW-0540">Nuclease</keyword>
<dbReference type="Pfam" id="PF13359">
    <property type="entry name" value="DDE_Tnp_4"/>
    <property type="match status" value="1"/>
</dbReference>
<evidence type="ECO:0000256" key="4">
    <source>
        <dbReference type="ARBA" id="ARBA00022722"/>
    </source>
</evidence>
<evidence type="ECO:0000256" key="6">
    <source>
        <dbReference type="ARBA" id="ARBA00022801"/>
    </source>
</evidence>
<keyword evidence="5" id="KW-0479">Metal-binding</keyword>
<sequence length="323" mass="37023">MLNAFSEGEFYNKFVQLPTADDPPPAYLLKNEGKLWPFFRNCLGALDGSHIACTATAADRSNTRNRKGFLSQNVLAVCSFSLRFIYILSGWEGSVSDASLWADARINDFPIPAGYYYLGDAGFPLTAKLITPFRSTRYHLQEWALGRRRCVFEYSDSGIQFLMARPQTREELFNLRHAQARNVIERIFGVIKKRWRVLVIPPSYRMSIQARIPPALAALHNFILQHDPEDRVDPTIRDDPSPGYHPRMDNIGDIATERHNAEESEEGVALRDRVADEMWEQYQDYLTTRGPDVEQMELDQDENEDMVDEEGYQSAMEDETEGL</sequence>
<comment type="similarity">
    <text evidence="3">Belongs to the HARBI1 family.</text>
</comment>
<keyword evidence="6" id="KW-0378">Hydrolase</keyword>
<protein>
    <recommendedName>
        <fullName evidence="9">DDE Tnp4 domain-containing protein</fullName>
    </recommendedName>
</protein>
<keyword evidence="11" id="KW-1185">Reference proteome</keyword>
<evidence type="ECO:0000313" key="10">
    <source>
        <dbReference type="EMBL" id="GAT44780.1"/>
    </source>
</evidence>
<gene>
    <name evidence="10" type="ORF">MCHLO_02390</name>
</gene>
<reference evidence="10" key="1">
    <citation type="submission" date="2014-09" db="EMBL/GenBank/DDBJ databases">
        <title>Genome sequence of the luminous mushroom Mycena chlorophos for searching fungal bioluminescence genes.</title>
        <authorList>
            <person name="Tanaka Y."/>
            <person name="Kasuga D."/>
            <person name="Oba Y."/>
            <person name="Hase S."/>
            <person name="Sato K."/>
            <person name="Oba Y."/>
            <person name="Sakakibara Y."/>
        </authorList>
    </citation>
    <scope>NUCLEOTIDE SEQUENCE</scope>
</reference>
<evidence type="ECO:0000313" key="11">
    <source>
        <dbReference type="Proteomes" id="UP000815677"/>
    </source>
</evidence>